<evidence type="ECO:0000313" key="6">
    <source>
        <dbReference type="EMBL" id="MCX5568254.1"/>
    </source>
</evidence>
<dbReference type="PANTHER" id="PTHR30469">
    <property type="entry name" value="MULTIDRUG RESISTANCE PROTEIN MDTA"/>
    <property type="match status" value="1"/>
</dbReference>
<evidence type="ECO:0000256" key="2">
    <source>
        <dbReference type="SAM" id="Coils"/>
    </source>
</evidence>
<dbReference type="Gene3D" id="1.10.287.470">
    <property type="entry name" value="Helix hairpin bin"/>
    <property type="match status" value="1"/>
</dbReference>
<accession>A0A9X3DYF3</accession>
<reference evidence="6" key="1">
    <citation type="submission" date="2022-11" db="EMBL/GenBank/DDBJ databases">
        <title>Biodiversity and phylogenetic relationships of bacteria.</title>
        <authorList>
            <person name="Machado R.A.R."/>
            <person name="Bhat A."/>
            <person name="Loulou A."/>
            <person name="Kallel S."/>
        </authorList>
    </citation>
    <scope>NUCLEOTIDE SEQUENCE</scope>
    <source>
        <strain evidence="6">K-TC2</strain>
    </source>
</reference>
<feature type="signal peptide" evidence="4">
    <location>
        <begin position="1"/>
        <end position="23"/>
    </location>
</feature>
<dbReference type="Gene3D" id="2.40.30.170">
    <property type="match status" value="1"/>
</dbReference>
<keyword evidence="4" id="KW-0732">Signal</keyword>
<dbReference type="RefSeq" id="WP_266337205.1">
    <property type="nucleotide sequence ID" value="NZ_JAPKNK010000001.1"/>
</dbReference>
<comment type="similarity">
    <text evidence="1">Belongs to the membrane fusion protein (MFP) (TC 8.A.1) family.</text>
</comment>
<feature type="chain" id="PRO_5040777066" evidence="4">
    <location>
        <begin position="24"/>
        <end position="416"/>
    </location>
</feature>
<dbReference type="AlphaFoldDB" id="A0A9X3DYF3"/>
<keyword evidence="2" id="KW-0175">Coiled coil</keyword>
<dbReference type="SUPFAM" id="SSF111369">
    <property type="entry name" value="HlyD-like secretion proteins"/>
    <property type="match status" value="1"/>
</dbReference>
<dbReference type="InterPro" id="IPR006143">
    <property type="entry name" value="RND_pump_MFP"/>
</dbReference>
<dbReference type="Gene3D" id="2.40.50.100">
    <property type="match status" value="1"/>
</dbReference>
<sequence length="416" mass="42868">MKRMTRLAASAAFVAAIAAGALALPESMFSASANEPKPAAEAPKPPAITVIPAARKEVVQTAIVVGSLVPREEVLVGVDLDGYRLTDLSAEEGDHVKAGQVLARLSTDMLDVQLAQNASSLARNDAAIAQAKSQIAEATAVEAQANAAFDRGQSLKTKGIVAQDALDLRESTAKTAAARRDAAAQGLALAEADKALTEAQRRELQLRVAKTEIKAPTDGLVLSRSARIGAIVSGGGEPLFRLAEDGAIELEAQVPEAELAQIAVGQPVKVTVQGAPEGIQGSVRLVAPRIDNTSRLGRLRVALPADVKVNAGAFARGTVELARREVVAIPVSAVVTTAGEATTQVVVDGKIQTRPIKTGISGRGLVEVVDGVVAGEAVVLRAGTFVRDGDAVTPVEAQDETKGEAKHETQSEGAKG</sequence>
<dbReference type="PANTHER" id="PTHR30469:SF15">
    <property type="entry name" value="HLYD FAMILY OF SECRETION PROTEINS"/>
    <property type="match status" value="1"/>
</dbReference>
<feature type="region of interest" description="Disordered" evidence="3">
    <location>
        <begin position="391"/>
        <end position="416"/>
    </location>
</feature>
<evidence type="ECO:0000256" key="4">
    <source>
        <dbReference type="SAM" id="SignalP"/>
    </source>
</evidence>
<dbReference type="EMBL" id="JAPKNK010000001">
    <property type="protein sequence ID" value="MCX5568254.1"/>
    <property type="molecule type" value="Genomic_DNA"/>
</dbReference>
<evidence type="ECO:0000313" key="7">
    <source>
        <dbReference type="Proteomes" id="UP001144805"/>
    </source>
</evidence>
<evidence type="ECO:0000256" key="3">
    <source>
        <dbReference type="SAM" id="MobiDB-lite"/>
    </source>
</evidence>
<name>A0A9X3DYF3_9HYPH</name>
<evidence type="ECO:0000256" key="1">
    <source>
        <dbReference type="ARBA" id="ARBA00009477"/>
    </source>
</evidence>
<dbReference type="NCBIfam" id="TIGR01730">
    <property type="entry name" value="RND_mfp"/>
    <property type="match status" value="1"/>
</dbReference>
<feature type="coiled-coil region" evidence="2">
    <location>
        <begin position="187"/>
        <end position="214"/>
    </location>
</feature>
<comment type="caution">
    <text evidence="6">The sequence shown here is derived from an EMBL/GenBank/DDBJ whole genome shotgun (WGS) entry which is preliminary data.</text>
</comment>
<gene>
    <name evidence="6" type="ORF">OSH07_03510</name>
</gene>
<evidence type="ECO:0000259" key="5">
    <source>
        <dbReference type="Pfam" id="PF25954"/>
    </source>
</evidence>
<dbReference type="Proteomes" id="UP001144805">
    <property type="component" value="Unassembled WGS sequence"/>
</dbReference>
<dbReference type="Pfam" id="PF25954">
    <property type="entry name" value="Beta-barrel_RND_2"/>
    <property type="match status" value="1"/>
</dbReference>
<dbReference type="GO" id="GO:1990281">
    <property type="term" value="C:efflux pump complex"/>
    <property type="evidence" value="ECO:0007669"/>
    <property type="project" value="TreeGrafter"/>
</dbReference>
<feature type="compositionally biased region" description="Basic and acidic residues" evidence="3">
    <location>
        <begin position="399"/>
        <end position="416"/>
    </location>
</feature>
<dbReference type="InterPro" id="IPR058792">
    <property type="entry name" value="Beta-barrel_RND_2"/>
</dbReference>
<protein>
    <submittedName>
        <fullName evidence="6">Efflux RND transporter periplasmic adaptor subunit</fullName>
    </submittedName>
</protein>
<feature type="domain" description="CusB-like beta-barrel" evidence="5">
    <location>
        <begin position="250"/>
        <end position="318"/>
    </location>
</feature>
<dbReference type="GO" id="GO:0015562">
    <property type="term" value="F:efflux transmembrane transporter activity"/>
    <property type="evidence" value="ECO:0007669"/>
    <property type="project" value="TreeGrafter"/>
</dbReference>
<organism evidence="6 7">
    <name type="scientific">Kaistia nematophila</name>
    <dbReference type="NCBI Taxonomy" id="2994654"/>
    <lineage>
        <taxon>Bacteria</taxon>
        <taxon>Pseudomonadati</taxon>
        <taxon>Pseudomonadota</taxon>
        <taxon>Alphaproteobacteria</taxon>
        <taxon>Hyphomicrobiales</taxon>
        <taxon>Kaistiaceae</taxon>
        <taxon>Kaistia</taxon>
    </lineage>
</organism>
<dbReference type="Gene3D" id="2.40.420.20">
    <property type="match status" value="1"/>
</dbReference>
<keyword evidence="7" id="KW-1185">Reference proteome</keyword>
<proteinExistence type="inferred from homology"/>